<dbReference type="Proteomes" id="UP000051783">
    <property type="component" value="Unassembled WGS sequence"/>
</dbReference>
<proteinExistence type="predicted"/>
<feature type="signal peptide" evidence="1">
    <location>
        <begin position="1"/>
        <end position="28"/>
    </location>
</feature>
<dbReference type="OrthoDB" id="2319003at2"/>
<keyword evidence="1" id="KW-0732">Signal</keyword>
<sequence>MKKRFLAIFLLVATLGLTLSVGTTTANAKRHHYTTVPTSLRGHWYHYNSRRHKYDQVKATKYHFYTKSATSSHWYKVSGKKFPRYAYGHSELGVKKYHGNYIVGKYATDGGPLWKKVTRHHHASLRASRPATMEDEGAPTKYYFKTKALAKRF</sequence>
<dbReference type="AlphaFoldDB" id="A0A0R2M3G2"/>
<dbReference type="EMBL" id="JQCL01000080">
    <property type="protein sequence ID" value="KRO08686.1"/>
    <property type="molecule type" value="Genomic_DNA"/>
</dbReference>
<evidence type="ECO:0000313" key="2">
    <source>
        <dbReference type="EMBL" id="KRO08686.1"/>
    </source>
</evidence>
<dbReference type="RefSeq" id="WP_057707267.1">
    <property type="nucleotide sequence ID" value="NZ_JQCL01000080.1"/>
</dbReference>
<evidence type="ECO:0000256" key="1">
    <source>
        <dbReference type="SAM" id="SignalP"/>
    </source>
</evidence>
<comment type="caution">
    <text evidence="2">The sequence shown here is derived from an EMBL/GenBank/DDBJ whole genome shotgun (WGS) entry which is preliminary data.</text>
</comment>
<accession>A0A0R2M3G2</accession>
<dbReference type="PATRIC" id="fig|942150.3.peg.796"/>
<gene>
    <name evidence="2" type="ORF">IV64_GL000779</name>
</gene>
<protein>
    <recommendedName>
        <fullName evidence="4">Extracellular protein</fullName>
    </recommendedName>
</protein>
<name>A0A0R2M3G2_9LACO</name>
<dbReference type="STRING" id="942150.IV64_GL000779"/>
<evidence type="ECO:0000313" key="3">
    <source>
        <dbReference type="Proteomes" id="UP000051783"/>
    </source>
</evidence>
<feature type="chain" id="PRO_5006420393" description="Extracellular protein" evidence="1">
    <location>
        <begin position="29"/>
        <end position="153"/>
    </location>
</feature>
<reference evidence="2 3" key="1">
    <citation type="journal article" date="2015" name="Genome Announc.">
        <title>Expanding the biotechnology potential of lactobacilli through comparative genomics of 213 strains and associated genera.</title>
        <authorList>
            <person name="Sun Z."/>
            <person name="Harris H.M."/>
            <person name="McCann A."/>
            <person name="Guo C."/>
            <person name="Argimon S."/>
            <person name="Zhang W."/>
            <person name="Yang X."/>
            <person name="Jeffery I.B."/>
            <person name="Cooney J.C."/>
            <person name="Kagawa T.F."/>
            <person name="Liu W."/>
            <person name="Song Y."/>
            <person name="Salvetti E."/>
            <person name="Wrobel A."/>
            <person name="Rasinkangas P."/>
            <person name="Parkhill J."/>
            <person name="Rea M.C."/>
            <person name="O'Sullivan O."/>
            <person name="Ritari J."/>
            <person name="Douillard F.P."/>
            <person name="Paul Ross R."/>
            <person name="Yang R."/>
            <person name="Briner A.E."/>
            <person name="Felis G.E."/>
            <person name="de Vos W.M."/>
            <person name="Barrangou R."/>
            <person name="Klaenhammer T.R."/>
            <person name="Caufield P.W."/>
            <person name="Cui Y."/>
            <person name="Zhang H."/>
            <person name="O'Toole P.W."/>
        </authorList>
    </citation>
    <scope>NUCLEOTIDE SEQUENCE [LARGE SCALE GENOMIC DNA]</scope>
    <source>
        <strain evidence="2 3">LMG 26013</strain>
    </source>
</reference>
<organism evidence="2 3">
    <name type="scientific">Lactiplantibacillus xiangfangensis</name>
    <dbReference type="NCBI Taxonomy" id="942150"/>
    <lineage>
        <taxon>Bacteria</taxon>
        <taxon>Bacillati</taxon>
        <taxon>Bacillota</taxon>
        <taxon>Bacilli</taxon>
        <taxon>Lactobacillales</taxon>
        <taxon>Lactobacillaceae</taxon>
        <taxon>Lactiplantibacillus</taxon>
    </lineage>
</organism>
<keyword evidence="3" id="KW-1185">Reference proteome</keyword>
<evidence type="ECO:0008006" key="4">
    <source>
        <dbReference type="Google" id="ProtNLM"/>
    </source>
</evidence>